<sequence>MHICLLVVRRPSRLICGSALALMALAAPLAPAKVQAQQDPQKALESTGSPFNLEGVRALLVRGDAAVAKGNLVEARKLYDQARDACRRLLGFYRDLSGSFRGLDARIPREMDQKGREALETMAQANLRLAALFRRQNQPEVAVPLLVEVVKVMTPTSPEGRKAFQSLVEIGFAATPYTAGAAATPGS</sequence>
<organism evidence="2 3">
    <name type="scientific">Cyanobium usitatum str. Tous</name>
    <dbReference type="NCBI Taxonomy" id="2116684"/>
    <lineage>
        <taxon>Bacteria</taxon>
        <taxon>Bacillati</taxon>
        <taxon>Cyanobacteriota</taxon>
        <taxon>Cyanophyceae</taxon>
        <taxon>Synechococcales</taxon>
        <taxon>Prochlorococcaceae</taxon>
        <taxon>Cyanobium</taxon>
    </lineage>
</organism>
<feature type="signal peptide" evidence="1">
    <location>
        <begin position="1"/>
        <end position="26"/>
    </location>
</feature>
<protein>
    <submittedName>
        <fullName evidence="2">Uncharacterized protein</fullName>
    </submittedName>
</protein>
<dbReference type="AlphaFoldDB" id="A0A2P7MT11"/>
<dbReference type="EMBL" id="PXXO01000013">
    <property type="protein sequence ID" value="PSJ04359.1"/>
    <property type="molecule type" value="Genomic_DNA"/>
</dbReference>
<feature type="chain" id="PRO_5015145140" evidence="1">
    <location>
        <begin position="27"/>
        <end position="187"/>
    </location>
</feature>
<name>A0A2P7MT11_9CYAN</name>
<dbReference type="OrthoDB" id="511540at2"/>
<gene>
    <name evidence="2" type="ORF">C7K55_11015</name>
</gene>
<dbReference type="SUPFAM" id="SSF48452">
    <property type="entry name" value="TPR-like"/>
    <property type="match status" value="1"/>
</dbReference>
<keyword evidence="1" id="KW-0732">Signal</keyword>
<evidence type="ECO:0000256" key="1">
    <source>
        <dbReference type="SAM" id="SignalP"/>
    </source>
</evidence>
<accession>A0A2P7MT11</accession>
<dbReference type="Proteomes" id="UP000243002">
    <property type="component" value="Unassembled WGS sequence"/>
</dbReference>
<comment type="caution">
    <text evidence="2">The sequence shown here is derived from an EMBL/GenBank/DDBJ whole genome shotgun (WGS) entry which is preliminary data.</text>
</comment>
<evidence type="ECO:0000313" key="2">
    <source>
        <dbReference type="EMBL" id="PSJ04359.1"/>
    </source>
</evidence>
<dbReference type="InterPro" id="IPR011990">
    <property type="entry name" value="TPR-like_helical_dom_sf"/>
</dbReference>
<proteinExistence type="predicted"/>
<reference evidence="2 3" key="1">
    <citation type="journal article" date="2018" name="Environ. Microbiol.">
        <title>Ecological and genomic features of two widespread freshwater picocyanobacteria.</title>
        <authorList>
            <person name="Cabello-Yeves P.J."/>
            <person name="Picazo A."/>
            <person name="Camacho A."/>
            <person name="Callieri C."/>
            <person name="Rosselli R."/>
            <person name="Roda-Garcia J.J."/>
            <person name="Coutinho F.H."/>
            <person name="Rodriguez-Valera F."/>
        </authorList>
    </citation>
    <scope>NUCLEOTIDE SEQUENCE [LARGE SCALE GENOMIC DNA]</scope>
    <source>
        <strain evidence="2 3">Tous</strain>
    </source>
</reference>
<evidence type="ECO:0000313" key="3">
    <source>
        <dbReference type="Proteomes" id="UP000243002"/>
    </source>
</evidence>
<keyword evidence="3" id="KW-1185">Reference proteome</keyword>